<evidence type="ECO:0000313" key="1">
    <source>
        <dbReference type="EMBL" id="EMR67921.1"/>
    </source>
</evidence>
<dbReference type="HOGENOM" id="CLU_1555257_0_0_1"/>
<dbReference type="InterPro" id="IPR011333">
    <property type="entry name" value="SKP1/BTB/POZ_sf"/>
</dbReference>
<name>M7TDD4_EUTLA</name>
<evidence type="ECO:0000313" key="2">
    <source>
        <dbReference type="Proteomes" id="UP000012174"/>
    </source>
</evidence>
<keyword evidence="2" id="KW-1185">Reference proteome</keyword>
<dbReference type="EMBL" id="KB706330">
    <property type="protein sequence ID" value="EMR67921.1"/>
    <property type="molecule type" value="Genomic_DNA"/>
</dbReference>
<dbReference type="KEGG" id="ela:UCREL1_5075"/>
<dbReference type="Gene3D" id="3.30.710.10">
    <property type="entry name" value="Potassium Channel Kv1.1, Chain A"/>
    <property type="match status" value="1"/>
</dbReference>
<reference evidence="2" key="1">
    <citation type="journal article" date="2013" name="Genome Announc.">
        <title>Draft genome sequence of the grapevine dieback fungus Eutypa lata UCR-EL1.</title>
        <authorList>
            <person name="Blanco-Ulate B."/>
            <person name="Rolshausen P.E."/>
            <person name="Cantu D."/>
        </authorList>
    </citation>
    <scope>NUCLEOTIDE SEQUENCE [LARGE SCALE GENOMIC DNA]</scope>
    <source>
        <strain evidence="2">UCR-EL1</strain>
    </source>
</reference>
<gene>
    <name evidence="1" type="ORF">UCREL1_5075</name>
</gene>
<dbReference type="Proteomes" id="UP000012174">
    <property type="component" value="Unassembled WGS sequence"/>
</dbReference>
<sequence>MSPFFQAALEGQFVEAHTKVVHLPSLLFINFKFCHDYTTGGFEWAFRANKKYFPDQINIARFDSLIRVWEAADYLLMHGLQDSLHVEIQTCLNRFSDIIKGPGGIAKKRKRYMRLARRCSDTASWLVGDLAIPSKPILCLLARFFYKNDNLTAGLKGFRKIIEAYPEFEREQ</sequence>
<protein>
    <recommendedName>
        <fullName evidence="3">BTB domain-containing protein</fullName>
    </recommendedName>
</protein>
<accession>M7TDD4</accession>
<proteinExistence type="predicted"/>
<organism evidence="1 2">
    <name type="scientific">Eutypa lata (strain UCR-EL1)</name>
    <name type="common">Grapevine dieback disease fungus</name>
    <name type="synonym">Eutypa armeniacae</name>
    <dbReference type="NCBI Taxonomy" id="1287681"/>
    <lineage>
        <taxon>Eukaryota</taxon>
        <taxon>Fungi</taxon>
        <taxon>Dikarya</taxon>
        <taxon>Ascomycota</taxon>
        <taxon>Pezizomycotina</taxon>
        <taxon>Sordariomycetes</taxon>
        <taxon>Xylariomycetidae</taxon>
        <taxon>Xylariales</taxon>
        <taxon>Diatrypaceae</taxon>
        <taxon>Eutypa</taxon>
    </lineage>
</organism>
<evidence type="ECO:0008006" key="3">
    <source>
        <dbReference type="Google" id="ProtNLM"/>
    </source>
</evidence>
<dbReference type="AlphaFoldDB" id="M7TDD4"/>